<name>A0ABT0BPV9_9SPHN</name>
<dbReference type="RefSeq" id="WP_243920139.1">
    <property type="nucleotide sequence ID" value="NZ_JALHLG010000009.1"/>
</dbReference>
<sequence length="87" mass="9574">MGREQESMGCMMRDALVRFEEFQAASLHEREFVEIARVLKSLAGELGLQNDPVLDELANHGVGAALDLLCRASGSNVSGAYVRHRSR</sequence>
<organism evidence="1 2">
    <name type="scientific">Novosphingobium beihaiensis</name>
    <dbReference type="NCBI Taxonomy" id="2930389"/>
    <lineage>
        <taxon>Bacteria</taxon>
        <taxon>Pseudomonadati</taxon>
        <taxon>Pseudomonadota</taxon>
        <taxon>Alphaproteobacteria</taxon>
        <taxon>Sphingomonadales</taxon>
        <taxon>Sphingomonadaceae</taxon>
        <taxon>Novosphingobium</taxon>
    </lineage>
</organism>
<comment type="caution">
    <text evidence="1">The sequence shown here is derived from an EMBL/GenBank/DDBJ whole genome shotgun (WGS) entry which is preliminary data.</text>
</comment>
<evidence type="ECO:0000313" key="1">
    <source>
        <dbReference type="EMBL" id="MCJ2187028.1"/>
    </source>
</evidence>
<gene>
    <name evidence="1" type="ORF">MTR66_09400</name>
</gene>
<proteinExistence type="predicted"/>
<dbReference type="EMBL" id="JALHLG010000009">
    <property type="protein sequence ID" value="MCJ2187028.1"/>
    <property type="molecule type" value="Genomic_DNA"/>
</dbReference>
<dbReference type="Proteomes" id="UP001202281">
    <property type="component" value="Unassembled WGS sequence"/>
</dbReference>
<protein>
    <submittedName>
        <fullName evidence="1">Uncharacterized protein</fullName>
    </submittedName>
</protein>
<reference evidence="1 2" key="1">
    <citation type="submission" date="2022-04" db="EMBL/GenBank/DDBJ databases">
        <title>Identification of a novel bacterium isolated from mangrove sediments.</title>
        <authorList>
            <person name="Pan X."/>
        </authorList>
    </citation>
    <scope>NUCLEOTIDE SEQUENCE [LARGE SCALE GENOMIC DNA]</scope>
    <source>
        <strain evidence="1 2">B2638</strain>
    </source>
</reference>
<evidence type="ECO:0000313" key="2">
    <source>
        <dbReference type="Proteomes" id="UP001202281"/>
    </source>
</evidence>
<keyword evidence="2" id="KW-1185">Reference proteome</keyword>
<accession>A0ABT0BPV9</accession>